<keyword evidence="5" id="KW-1185">Reference proteome</keyword>
<evidence type="ECO:0000313" key="4">
    <source>
        <dbReference type="EMBL" id="KAF9781528.1"/>
    </source>
</evidence>
<dbReference type="Proteomes" id="UP000736335">
    <property type="component" value="Unassembled WGS sequence"/>
</dbReference>
<feature type="region of interest" description="Disordered" evidence="1">
    <location>
        <begin position="54"/>
        <end position="82"/>
    </location>
</feature>
<feature type="transmembrane region" description="Helical" evidence="2">
    <location>
        <begin position="113"/>
        <end position="132"/>
    </location>
</feature>
<feature type="transmembrane region" description="Helical" evidence="2">
    <location>
        <begin position="179"/>
        <end position="201"/>
    </location>
</feature>
<feature type="domain" description="DUF6535" evidence="3">
    <location>
        <begin position="93"/>
        <end position="215"/>
    </location>
</feature>
<gene>
    <name evidence="4" type="ORF">BJ322DRAFT_1111455</name>
</gene>
<organism evidence="4 5">
    <name type="scientific">Thelephora terrestris</name>
    <dbReference type="NCBI Taxonomy" id="56493"/>
    <lineage>
        <taxon>Eukaryota</taxon>
        <taxon>Fungi</taxon>
        <taxon>Dikarya</taxon>
        <taxon>Basidiomycota</taxon>
        <taxon>Agaricomycotina</taxon>
        <taxon>Agaricomycetes</taxon>
        <taxon>Thelephorales</taxon>
        <taxon>Thelephoraceae</taxon>
        <taxon>Thelephora</taxon>
    </lineage>
</organism>
<dbReference type="Pfam" id="PF20153">
    <property type="entry name" value="DUF6535"/>
    <property type="match status" value="1"/>
</dbReference>
<comment type="caution">
    <text evidence="4">The sequence shown here is derived from an EMBL/GenBank/DDBJ whole genome shotgun (WGS) entry which is preliminary data.</text>
</comment>
<dbReference type="AlphaFoldDB" id="A0A9P6HA67"/>
<evidence type="ECO:0000256" key="2">
    <source>
        <dbReference type="SAM" id="Phobius"/>
    </source>
</evidence>
<name>A0A9P6HA67_9AGAM</name>
<reference evidence="4" key="1">
    <citation type="journal article" date="2020" name="Nat. Commun.">
        <title>Large-scale genome sequencing of mycorrhizal fungi provides insights into the early evolution of symbiotic traits.</title>
        <authorList>
            <person name="Miyauchi S."/>
            <person name="Kiss E."/>
            <person name="Kuo A."/>
            <person name="Drula E."/>
            <person name="Kohler A."/>
            <person name="Sanchez-Garcia M."/>
            <person name="Morin E."/>
            <person name="Andreopoulos B."/>
            <person name="Barry K.W."/>
            <person name="Bonito G."/>
            <person name="Buee M."/>
            <person name="Carver A."/>
            <person name="Chen C."/>
            <person name="Cichocki N."/>
            <person name="Clum A."/>
            <person name="Culley D."/>
            <person name="Crous P.W."/>
            <person name="Fauchery L."/>
            <person name="Girlanda M."/>
            <person name="Hayes R.D."/>
            <person name="Keri Z."/>
            <person name="LaButti K."/>
            <person name="Lipzen A."/>
            <person name="Lombard V."/>
            <person name="Magnuson J."/>
            <person name="Maillard F."/>
            <person name="Murat C."/>
            <person name="Nolan M."/>
            <person name="Ohm R.A."/>
            <person name="Pangilinan J."/>
            <person name="Pereira M.F."/>
            <person name="Perotto S."/>
            <person name="Peter M."/>
            <person name="Pfister S."/>
            <person name="Riley R."/>
            <person name="Sitrit Y."/>
            <person name="Stielow J.B."/>
            <person name="Szollosi G."/>
            <person name="Zifcakova L."/>
            <person name="Stursova M."/>
            <person name="Spatafora J.W."/>
            <person name="Tedersoo L."/>
            <person name="Vaario L.M."/>
            <person name="Yamada A."/>
            <person name="Yan M."/>
            <person name="Wang P."/>
            <person name="Xu J."/>
            <person name="Bruns T."/>
            <person name="Baldrian P."/>
            <person name="Vilgalys R."/>
            <person name="Dunand C."/>
            <person name="Henrissat B."/>
            <person name="Grigoriev I.V."/>
            <person name="Hibbett D."/>
            <person name="Nagy L.G."/>
            <person name="Martin F.M."/>
        </authorList>
    </citation>
    <scope>NUCLEOTIDE SEQUENCE</scope>
    <source>
        <strain evidence="4">UH-Tt-Lm1</strain>
    </source>
</reference>
<proteinExistence type="predicted"/>
<dbReference type="EMBL" id="WIUZ02000013">
    <property type="protein sequence ID" value="KAF9781528.1"/>
    <property type="molecule type" value="Genomic_DNA"/>
</dbReference>
<keyword evidence="2" id="KW-0472">Membrane</keyword>
<protein>
    <recommendedName>
        <fullName evidence="3">DUF6535 domain-containing protein</fullName>
    </recommendedName>
</protein>
<evidence type="ECO:0000259" key="3">
    <source>
        <dbReference type="Pfam" id="PF20153"/>
    </source>
</evidence>
<accession>A0A9P6HA67</accession>
<reference evidence="4" key="2">
    <citation type="submission" date="2020-11" db="EMBL/GenBank/DDBJ databases">
        <authorList>
            <consortium name="DOE Joint Genome Institute"/>
            <person name="Kuo A."/>
            <person name="Miyauchi S."/>
            <person name="Kiss E."/>
            <person name="Drula E."/>
            <person name="Kohler A."/>
            <person name="Sanchez-Garcia M."/>
            <person name="Andreopoulos B."/>
            <person name="Barry K.W."/>
            <person name="Bonito G."/>
            <person name="Buee M."/>
            <person name="Carver A."/>
            <person name="Chen C."/>
            <person name="Cichocki N."/>
            <person name="Clum A."/>
            <person name="Culley D."/>
            <person name="Crous P.W."/>
            <person name="Fauchery L."/>
            <person name="Girlanda M."/>
            <person name="Hayes R."/>
            <person name="Keri Z."/>
            <person name="Labutti K."/>
            <person name="Lipzen A."/>
            <person name="Lombard V."/>
            <person name="Magnuson J."/>
            <person name="Maillard F."/>
            <person name="Morin E."/>
            <person name="Murat C."/>
            <person name="Nolan M."/>
            <person name="Ohm R."/>
            <person name="Pangilinan J."/>
            <person name="Pereira M."/>
            <person name="Perotto S."/>
            <person name="Peter M."/>
            <person name="Riley R."/>
            <person name="Sitrit Y."/>
            <person name="Stielow B."/>
            <person name="Szollosi G."/>
            <person name="Zifcakova L."/>
            <person name="Stursova M."/>
            <person name="Spatafora J.W."/>
            <person name="Tedersoo L."/>
            <person name="Vaario L.-M."/>
            <person name="Yamada A."/>
            <person name="Yan M."/>
            <person name="Wang P."/>
            <person name="Xu J."/>
            <person name="Bruns T."/>
            <person name="Baldrian P."/>
            <person name="Vilgalys R."/>
            <person name="Henrissat B."/>
            <person name="Grigoriev I.V."/>
            <person name="Hibbett D."/>
            <person name="Nagy L.G."/>
            <person name="Martin F.M."/>
        </authorList>
    </citation>
    <scope>NUCLEOTIDE SEQUENCE</scope>
    <source>
        <strain evidence="4">UH-Tt-Lm1</strain>
    </source>
</reference>
<sequence length="233" mass="26257">MYWNVDVDIRALYLILGGQGSVTSKLNRSSRGSKLEVASKPWWITWSFSDPPIGAPHESRRESKSGRWQQPENNWKQDELPTPEDYRAESYNHYCDVAGKHDKEFLKKYDQDLNTTLIFAGLLSAVTSAFIIQVNSQLQPNSGDQTTALLCLLIYKIDNTTFGNVPTPPLWGGPSWTTVLAQILLVISLASSLFSAFLVVLGKEWLGHYESTNPRETVINTDKDTDDITWPHP</sequence>
<evidence type="ECO:0000256" key="1">
    <source>
        <dbReference type="SAM" id="MobiDB-lite"/>
    </source>
</evidence>
<keyword evidence="2" id="KW-0812">Transmembrane</keyword>
<dbReference type="InterPro" id="IPR045338">
    <property type="entry name" value="DUF6535"/>
</dbReference>
<keyword evidence="2" id="KW-1133">Transmembrane helix</keyword>
<evidence type="ECO:0000313" key="5">
    <source>
        <dbReference type="Proteomes" id="UP000736335"/>
    </source>
</evidence>